<evidence type="ECO:0000256" key="1">
    <source>
        <dbReference type="SAM" id="SignalP"/>
    </source>
</evidence>
<reference evidence="3" key="1">
    <citation type="journal article" date="2002" name="Science">
        <title>The draft genome of Ciona intestinalis: insights into chordate and vertebrate origins.</title>
        <authorList>
            <person name="Dehal P."/>
            <person name="Satou Y."/>
            <person name="Campbell R.K."/>
            <person name="Chapman J."/>
            <person name="Degnan B."/>
            <person name="De Tomaso A."/>
            <person name="Davidson B."/>
            <person name="Di Gregorio A."/>
            <person name="Gelpke M."/>
            <person name="Goodstein D.M."/>
            <person name="Harafuji N."/>
            <person name="Hastings K.E."/>
            <person name="Ho I."/>
            <person name="Hotta K."/>
            <person name="Huang W."/>
            <person name="Kawashima T."/>
            <person name="Lemaire P."/>
            <person name="Martinez D."/>
            <person name="Meinertzhagen I.A."/>
            <person name="Necula S."/>
            <person name="Nonaka M."/>
            <person name="Putnam N."/>
            <person name="Rash S."/>
            <person name="Saiga H."/>
            <person name="Satake M."/>
            <person name="Terry A."/>
            <person name="Yamada L."/>
            <person name="Wang H.G."/>
            <person name="Awazu S."/>
            <person name="Azumi K."/>
            <person name="Boore J."/>
            <person name="Branno M."/>
            <person name="Chin-Bow S."/>
            <person name="DeSantis R."/>
            <person name="Doyle S."/>
            <person name="Francino P."/>
            <person name="Keys D.N."/>
            <person name="Haga S."/>
            <person name="Hayashi H."/>
            <person name="Hino K."/>
            <person name="Imai K.S."/>
            <person name="Inaba K."/>
            <person name="Kano S."/>
            <person name="Kobayashi K."/>
            <person name="Kobayashi M."/>
            <person name="Lee B.I."/>
            <person name="Makabe K.W."/>
            <person name="Manohar C."/>
            <person name="Matassi G."/>
            <person name="Medina M."/>
            <person name="Mochizuki Y."/>
            <person name="Mount S."/>
            <person name="Morishita T."/>
            <person name="Miura S."/>
            <person name="Nakayama A."/>
            <person name="Nishizaka S."/>
            <person name="Nomoto H."/>
            <person name="Ohta F."/>
            <person name="Oishi K."/>
            <person name="Rigoutsos I."/>
            <person name="Sano M."/>
            <person name="Sasaki A."/>
            <person name="Sasakura Y."/>
            <person name="Shoguchi E."/>
            <person name="Shin-i T."/>
            <person name="Spagnuolo A."/>
            <person name="Stainier D."/>
            <person name="Suzuki M.M."/>
            <person name="Tassy O."/>
            <person name="Takatori N."/>
            <person name="Tokuoka M."/>
            <person name="Yagi K."/>
            <person name="Yoshizaki F."/>
            <person name="Wada S."/>
            <person name="Zhang C."/>
            <person name="Hyatt P.D."/>
            <person name="Larimer F."/>
            <person name="Detter C."/>
            <person name="Doggett N."/>
            <person name="Glavina T."/>
            <person name="Hawkins T."/>
            <person name="Richardson P."/>
            <person name="Lucas S."/>
            <person name="Kohara Y."/>
            <person name="Levine M."/>
            <person name="Satoh N."/>
            <person name="Rokhsar D.S."/>
        </authorList>
    </citation>
    <scope>NUCLEOTIDE SEQUENCE [LARGE SCALE GENOMIC DNA]</scope>
</reference>
<name>H2XY96_CIOIN</name>
<reference evidence="2" key="2">
    <citation type="journal article" date="2008" name="Genome Biol.">
        <title>Improved genome assembly and evidence-based global gene model set for the chordate Ciona intestinalis: new insight into intron and operon populations.</title>
        <authorList>
            <person name="Satou Y."/>
            <person name="Mineta K."/>
            <person name="Ogasawara M."/>
            <person name="Sasakura Y."/>
            <person name="Shoguchi E."/>
            <person name="Ueno K."/>
            <person name="Yamada L."/>
            <person name="Matsumoto J."/>
            <person name="Wasserscheid J."/>
            <person name="Dewar K."/>
            <person name="Wiley G.B."/>
            <person name="Macmil S.L."/>
            <person name="Roe B.A."/>
            <person name="Zeller R.W."/>
            <person name="Hastings K.E."/>
            <person name="Lemaire P."/>
            <person name="Lindquist E."/>
            <person name="Endo T."/>
            <person name="Hotta K."/>
            <person name="Inaba K."/>
        </authorList>
    </citation>
    <scope>NUCLEOTIDE SEQUENCE [LARGE SCALE GENOMIC DNA]</scope>
    <source>
        <strain evidence="2">wild type</strain>
    </source>
</reference>
<dbReference type="InParanoid" id="H2XY96"/>
<dbReference type="Ensembl" id="ENSCINT00000035850.1">
    <property type="protein sequence ID" value="ENSCINP00000034630.1"/>
    <property type="gene ID" value="ENSCING00000019353.1"/>
</dbReference>
<proteinExistence type="predicted"/>
<protein>
    <recommendedName>
        <fullName evidence="4">Secreted protein</fullName>
    </recommendedName>
</protein>
<feature type="chain" id="PRO_5003578236" description="Secreted protein" evidence="1">
    <location>
        <begin position="28"/>
        <end position="91"/>
    </location>
</feature>
<keyword evidence="3" id="KW-1185">Reference proteome</keyword>
<reference evidence="2" key="3">
    <citation type="submission" date="2025-08" db="UniProtKB">
        <authorList>
            <consortium name="Ensembl"/>
        </authorList>
    </citation>
    <scope>IDENTIFICATION</scope>
</reference>
<organism evidence="2 3">
    <name type="scientific">Ciona intestinalis</name>
    <name type="common">Transparent sea squirt</name>
    <name type="synonym">Ascidia intestinalis</name>
    <dbReference type="NCBI Taxonomy" id="7719"/>
    <lineage>
        <taxon>Eukaryota</taxon>
        <taxon>Metazoa</taxon>
        <taxon>Chordata</taxon>
        <taxon>Tunicata</taxon>
        <taxon>Ascidiacea</taxon>
        <taxon>Phlebobranchia</taxon>
        <taxon>Cionidae</taxon>
        <taxon>Ciona</taxon>
    </lineage>
</organism>
<accession>H2XY96</accession>
<evidence type="ECO:0000313" key="2">
    <source>
        <dbReference type="Ensembl" id="ENSCINP00000034630.1"/>
    </source>
</evidence>
<dbReference type="AlphaFoldDB" id="H2XY96"/>
<dbReference type="EMBL" id="EAAA01002694">
    <property type="status" value="NOT_ANNOTATED_CDS"/>
    <property type="molecule type" value="Genomic_DNA"/>
</dbReference>
<feature type="signal peptide" evidence="1">
    <location>
        <begin position="1"/>
        <end position="27"/>
    </location>
</feature>
<keyword evidence="1" id="KW-0732">Signal</keyword>
<evidence type="ECO:0008006" key="4">
    <source>
        <dbReference type="Google" id="ProtNLM"/>
    </source>
</evidence>
<sequence length="91" mass="10357">MCTMWRSYGRPTTRSVWIMNLLTVCHCHCCCATSTISTTGMRAIWTCRCWRRYMTSAITRDAITRTSLHDASTSHVVPKCGWASLFCVDPC</sequence>
<dbReference type="HOGENOM" id="CLU_2426365_0_0_1"/>
<reference evidence="2" key="4">
    <citation type="submission" date="2025-09" db="UniProtKB">
        <authorList>
            <consortium name="Ensembl"/>
        </authorList>
    </citation>
    <scope>IDENTIFICATION</scope>
</reference>
<evidence type="ECO:0000313" key="3">
    <source>
        <dbReference type="Proteomes" id="UP000008144"/>
    </source>
</evidence>
<dbReference type="Proteomes" id="UP000008144">
    <property type="component" value="Chromosome 8"/>
</dbReference>